<evidence type="ECO:0000256" key="2">
    <source>
        <dbReference type="SAM" id="MobiDB-lite"/>
    </source>
</evidence>
<sequence>MREAALRGTPANRWKITRPPADRLTQSIPKHPDRTDVMPARISLRSIVNLIAMRSTARRLGRMREARDQLAQAQYAERTARAELERLEAMRWYMNMRSSPPASSPERGYD</sequence>
<dbReference type="AlphaFoldDB" id="A0A918IL51"/>
<comment type="caution">
    <text evidence="3">The sequence shown here is derived from an EMBL/GenBank/DDBJ whole genome shotgun (WGS) entry which is preliminary data.</text>
</comment>
<reference evidence="3" key="1">
    <citation type="journal article" date="2014" name="Int. J. Syst. Evol. Microbiol.">
        <title>Complete genome sequence of Corynebacterium casei LMG S-19264T (=DSM 44701T), isolated from a smear-ripened cheese.</title>
        <authorList>
            <consortium name="US DOE Joint Genome Institute (JGI-PGF)"/>
            <person name="Walter F."/>
            <person name="Albersmeier A."/>
            <person name="Kalinowski J."/>
            <person name="Ruckert C."/>
        </authorList>
    </citation>
    <scope>NUCLEOTIDE SEQUENCE</scope>
    <source>
        <strain evidence="3">JCM 4369</strain>
    </source>
</reference>
<dbReference type="EMBL" id="BMTD01000038">
    <property type="protein sequence ID" value="GGV29937.1"/>
    <property type="molecule type" value="Genomic_DNA"/>
</dbReference>
<dbReference type="Proteomes" id="UP000618795">
    <property type="component" value="Unassembled WGS sequence"/>
</dbReference>
<evidence type="ECO:0000313" key="4">
    <source>
        <dbReference type="Proteomes" id="UP000618795"/>
    </source>
</evidence>
<evidence type="ECO:0000256" key="1">
    <source>
        <dbReference type="SAM" id="Coils"/>
    </source>
</evidence>
<gene>
    <name evidence="3" type="ORF">GCM10010260_83130</name>
</gene>
<keyword evidence="4" id="KW-1185">Reference proteome</keyword>
<name>A0A918IL51_9ACTN</name>
<organism evidence="3 4">
    <name type="scientific">Streptomyces filipinensis</name>
    <dbReference type="NCBI Taxonomy" id="66887"/>
    <lineage>
        <taxon>Bacteria</taxon>
        <taxon>Bacillati</taxon>
        <taxon>Actinomycetota</taxon>
        <taxon>Actinomycetes</taxon>
        <taxon>Kitasatosporales</taxon>
        <taxon>Streptomycetaceae</taxon>
        <taxon>Streptomyces</taxon>
    </lineage>
</organism>
<proteinExistence type="predicted"/>
<protein>
    <submittedName>
        <fullName evidence="3">Uncharacterized protein</fullName>
    </submittedName>
</protein>
<evidence type="ECO:0000313" key="3">
    <source>
        <dbReference type="EMBL" id="GGV29937.1"/>
    </source>
</evidence>
<feature type="coiled-coil region" evidence="1">
    <location>
        <begin position="63"/>
        <end position="90"/>
    </location>
</feature>
<feature type="region of interest" description="Disordered" evidence="2">
    <location>
        <begin position="1"/>
        <end position="36"/>
    </location>
</feature>
<reference evidence="3" key="2">
    <citation type="submission" date="2020-09" db="EMBL/GenBank/DDBJ databases">
        <authorList>
            <person name="Sun Q."/>
            <person name="Ohkuma M."/>
        </authorList>
    </citation>
    <scope>NUCLEOTIDE SEQUENCE</scope>
    <source>
        <strain evidence="3">JCM 4369</strain>
    </source>
</reference>
<keyword evidence="1" id="KW-0175">Coiled coil</keyword>
<accession>A0A918IL51</accession>